<dbReference type="AlphaFoldDB" id="A0A2T0FHT0"/>
<dbReference type="InterPro" id="IPR016181">
    <property type="entry name" value="Acyl_CoA_acyltransferase"/>
</dbReference>
<dbReference type="STRING" id="45607.A0A2T0FHT0"/>
<evidence type="ECO:0000259" key="1">
    <source>
        <dbReference type="PROSITE" id="PS51186"/>
    </source>
</evidence>
<dbReference type="GO" id="GO:1990189">
    <property type="term" value="F:protein N-terminal-serine acetyltransferase activity"/>
    <property type="evidence" value="ECO:0007669"/>
    <property type="project" value="TreeGrafter"/>
</dbReference>
<dbReference type="InterPro" id="IPR000182">
    <property type="entry name" value="GNAT_dom"/>
</dbReference>
<reference evidence="2 3" key="1">
    <citation type="submission" date="2017-04" db="EMBL/GenBank/DDBJ databases">
        <title>Genome sequencing of [Candida] sorbophila.</title>
        <authorList>
            <person name="Ahn J.O."/>
        </authorList>
    </citation>
    <scope>NUCLEOTIDE SEQUENCE [LARGE SCALE GENOMIC DNA]</scope>
    <source>
        <strain evidence="2 3">DS02</strain>
    </source>
</reference>
<evidence type="ECO:0000313" key="3">
    <source>
        <dbReference type="Proteomes" id="UP000238350"/>
    </source>
</evidence>
<dbReference type="GeneID" id="36515926"/>
<dbReference type="GO" id="GO:0008999">
    <property type="term" value="F:protein-N-terminal-alanine acetyltransferase activity"/>
    <property type="evidence" value="ECO:0007669"/>
    <property type="project" value="TreeGrafter"/>
</dbReference>
<dbReference type="EMBL" id="NDIQ01000021">
    <property type="protein sequence ID" value="PRT54558.1"/>
    <property type="molecule type" value="Genomic_DNA"/>
</dbReference>
<comment type="caution">
    <text evidence="2">The sequence shown here is derived from an EMBL/GenBank/DDBJ whole genome shotgun (WGS) entry which is preliminary data.</text>
</comment>
<dbReference type="Proteomes" id="UP000238350">
    <property type="component" value="Unassembled WGS sequence"/>
</dbReference>
<sequence>MAVNEYGQPVGEPLDFKVPPVPKPVTLKGRYCQVVPMDKKYGPELYNINFEGFPVDEVNKRWTYLLSEPPKTEQEYLDWYDEATDAKDMLFFTVLDSKTNKPVGTFSYLRIDPGKGSIEVGNVNFSLAMSGSPISTEAQYLLMKHAFDLGYRRYEWKCDAYNMPSRKAALRLGFTFEGIFRNWFHYKGRNRDTAWFSVTDREYPALEKAFLQWLEPTNFDSNGHQLKKLEYFR</sequence>
<feature type="domain" description="N-acetyltransferase" evidence="1">
    <location>
        <begin position="32"/>
        <end position="192"/>
    </location>
</feature>
<dbReference type="PANTHER" id="PTHR43441:SF2">
    <property type="entry name" value="FAMILY ACETYLTRANSFERASE, PUTATIVE (AFU_ORTHOLOGUE AFUA_7G00850)-RELATED"/>
    <property type="match status" value="1"/>
</dbReference>
<name>A0A2T0FHT0_9ASCO</name>
<organism evidence="2 3">
    <name type="scientific">Wickerhamiella sorbophila</name>
    <dbReference type="NCBI Taxonomy" id="45607"/>
    <lineage>
        <taxon>Eukaryota</taxon>
        <taxon>Fungi</taxon>
        <taxon>Dikarya</taxon>
        <taxon>Ascomycota</taxon>
        <taxon>Saccharomycotina</taxon>
        <taxon>Dipodascomycetes</taxon>
        <taxon>Dipodascales</taxon>
        <taxon>Trichomonascaceae</taxon>
        <taxon>Wickerhamiella</taxon>
    </lineage>
</organism>
<dbReference type="Pfam" id="PF13302">
    <property type="entry name" value="Acetyltransf_3"/>
    <property type="match status" value="1"/>
</dbReference>
<proteinExistence type="predicted"/>
<dbReference type="PROSITE" id="PS51186">
    <property type="entry name" value="GNAT"/>
    <property type="match status" value="1"/>
</dbReference>
<dbReference type="InterPro" id="IPR051908">
    <property type="entry name" value="Ribosomal_N-acetyltransferase"/>
</dbReference>
<accession>A0A2T0FHT0</accession>
<protein>
    <recommendedName>
        <fullName evidence="1">N-acetyltransferase domain-containing protein</fullName>
    </recommendedName>
</protein>
<dbReference type="Gene3D" id="3.40.630.30">
    <property type="match status" value="1"/>
</dbReference>
<evidence type="ECO:0000313" key="2">
    <source>
        <dbReference type="EMBL" id="PRT54558.1"/>
    </source>
</evidence>
<keyword evidence="3" id="KW-1185">Reference proteome</keyword>
<dbReference type="FunFam" id="3.40.630.30:FF:000047">
    <property type="entry name" value="Acetyltransferase, GNAT family"/>
    <property type="match status" value="1"/>
</dbReference>
<dbReference type="PANTHER" id="PTHR43441">
    <property type="entry name" value="RIBOSOMAL-PROTEIN-SERINE ACETYLTRANSFERASE"/>
    <property type="match status" value="1"/>
</dbReference>
<dbReference type="OrthoDB" id="41238at2759"/>
<dbReference type="GO" id="GO:0005737">
    <property type="term" value="C:cytoplasm"/>
    <property type="evidence" value="ECO:0007669"/>
    <property type="project" value="TreeGrafter"/>
</dbReference>
<dbReference type="SUPFAM" id="SSF55729">
    <property type="entry name" value="Acyl-CoA N-acyltransferases (Nat)"/>
    <property type="match status" value="1"/>
</dbReference>
<dbReference type="RefSeq" id="XP_024664503.1">
    <property type="nucleotide sequence ID" value="XM_024808735.1"/>
</dbReference>
<gene>
    <name evidence="2" type="ORF">B9G98_02178</name>
</gene>